<reference evidence="1 2" key="1">
    <citation type="journal article" date="2015" name="Genome Announc.">
        <title>Expanding the biotechnology potential of lactobacilli through comparative genomics of 213 strains and associated genera.</title>
        <authorList>
            <person name="Sun Z."/>
            <person name="Harris H.M."/>
            <person name="McCann A."/>
            <person name="Guo C."/>
            <person name="Argimon S."/>
            <person name="Zhang W."/>
            <person name="Yang X."/>
            <person name="Jeffery I.B."/>
            <person name="Cooney J.C."/>
            <person name="Kagawa T.F."/>
            <person name="Liu W."/>
            <person name="Song Y."/>
            <person name="Salvetti E."/>
            <person name="Wrobel A."/>
            <person name="Rasinkangas P."/>
            <person name="Parkhill J."/>
            <person name="Rea M.C."/>
            <person name="O'Sullivan O."/>
            <person name="Ritari J."/>
            <person name="Douillard F.P."/>
            <person name="Paul Ross R."/>
            <person name="Yang R."/>
            <person name="Briner A.E."/>
            <person name="Felis G.E."/>
            <person name="de Vos W.M."/>
            <person name="Barrangou R."/>
            <person name="Klaenhammer T.R."/>
            <person name="Caufield P.W."/>
            <person name="Cui Y."/>
            <person name="Zhang H."/>
            <person name="O'Toole P.W."/>
        </authorList>
    </citation>
    <scope>NUCLEOTIDE SEQUENCE [LARGE SCALE GENOMIC DNA]</scope>
    <source>
        <strain evidence="1 2">DSM 20515</strain>
    </source>
</reference>
<protein>
    <submittedName>
        <fullName evidence="1">Uncharacterized protein</fullName>
    </submittedName>
</protein>
<accession>A0A0R2B6P4</accession>
<dbReference type="Proteomes" id="UP000051845">
    <property type="component" value="Unassembled WGS sequence"/>
</dbReference>
<evidence type="ECO:0000313" key="1">
    <source>
        <dbReference type="EMBL" id="KRM75165.1"/>
    </source>
</evidence>
<dbReference type="PATRIC" id="fig|1423733.4.peg.2674"/>
<name>A0A0R2B6P4_SECCO</name>
<organism evidence="1 2">
    <name type="scientific">Secundilactobacillus collinoides DSM 20515 = JCM 1123</name>
    <dbReference type="NCBI Taxonomy" id="1423733"/>
    <lineage>
        <taxon>Bacteria</taxon>
        <taxon>Bacillati</taxon>
        <taxon>Bacillota</taxon>
        <taxon>Bacilli</taxon>
        <taxon>Lactobacillales</taxon>
        <taxon>Lactobacillaceae</taxon>
        <taxon>Secundilactobacillus</taxon>
    </lineage>
</organism>
<evidence type="ECO:0000313" key="2">
    <source>
        <dbReference type="Proteomes" id="UP000051845"/>
    </source>
</evidence>
<gene>
    <name evidence="1" type="ORF">FC82_GL002559</name>
</gene>
<proteinExistence type="predicted"/>
<dbReference type="AlphaFoldDB" id="A0A0R2B6P4"/>
<sequence>MGDLGNKLGFFVISNQILIAHPFKISYYEIAKYLLVRDFADYAHKNSADPVWD</sequence>
<comment type="caution">
    <text evidence="1">The sequence shown here is derived from an EMBL/GenBank/DDBJ whole genome shotgun (WGS) entry which is preliminary data.</text>
</comment>
<dbReference type="RefSeq" id="WP_175279653.1">
    <property type="nucleotide sequence ID" value="NZ_BBEQ01000006.1"/>
</dbReference>
<dbReference type="EMBL" id="AYYR01000055">
    <property type="protein sequence ID" value="KRM75165.1"/>
    <property type="molecule type" value="Genomic_DNA"/>
</dbReference>